<keyword evidence="1" id="KW-0472">Membrane</keyword>
<comment type="caution">
    <text evidence="2">The sequence shown here is derived from an EMBL/GenBank/DDBJ whole genome shotgun (WGS) entry which is preliminary data.</text>
</comment>
<dbReference type="Proteomes" id="UP000275408">
    <property type="component" value="Unassembled WGS sequence"/>
</dbReference>
<organism evidence="2 3">
    <name type="scientific">Pocillopora damicornis</name>
    <name type="common">Cauliflower coral</name>
    <name type="synonym">Millepora damicornis</name>
    <dbReference type="NCBI Taxonomy" id="46731"/>
    <lineage>
        <taxon>Eukaryota</taxon>
        <taxon>Metazoa</taxon>
        <taxon>Cnidaria</taxon>
        <taxon>Anthozoa</taxon>
        <taxon>Hexacorallia</taxon>
        <taxon>Scleractinia</taxon>
        <taxon>Astrocoeniina</taxon>
        <taxon>Pocilloporidae</taxon>
        <taxon>Pocillopora</taxon>
    </lineage>
</organism>
<sequence length="258" mass="30004">MSLVFMIFLAFIHLSAVVGNLQMLLSCFKDEKKYSFLQRGRMFLIIQWVCQVTILVADTVESLKVFASHLKKSCNIFRVLSLSVLFFQACNLLAIVTIVLETPVKRGNREFSTKLKIFAVFALGLTAGSVTMWWYNCFSSQNLSQMALKPQFLLLSSWSFYWCRWRHGIPAFKTRQRTNKRHELRFGRSLKKEKIVFVVTVSNSTPSKIKDLQKPMVLKEFAYSIIETFLVGIYLPIILIDLIFSSYEERNDMKYMPI</sequence>
<feature type="transmembrane region" description="Helical" evidence="1">
    <location>
        <begin position="40"/>
        <end position="57"/>
    </location>
</feature>
<evidence type="ECO:0000256" key="1">
    <source>
        <dbReference type="SAM" id="Phobius"/>
    </source>
</evidence>
<keyword evidence="1" id="KW-0812">Transmembrane</keyword>
<gene>
    <name evidence="2" type="ORF">pdam_00019236</name>
</gene>
<evidence type="ECO:0000313" key="2">
    <source>
        <dbReference type="EMBL" id="RMX39110.1"/>
    </source>
</evidence>
<accession>A0A3M6TCL6</accession>
<name>A0A3M6TCL6_POCDA</name>
<dbReference type="AlphaFoldDB" id="A0A3M6TCL6"/>
<feature type="transmembrane region" description="Helical" evidence="1">
    <location>
        <begin position="6"/>
        <end position="28"/>
    </location>
</feature>
<keyword evidence="1" id="KW-1133">Transmembrane helix</keyword>
<evidence type="ECO:0000313" key="3">
    <source>
        <dbReference type="Proteomes" id="UP000275408"/>
    </source>
</evidence>
<proteinExistence type="predicted"/>
<feature type="transmembrane region" description="Helical" evidence="1">
    <location>
        <begin position="115"/>
        <end position="135"/>
    </location>
</feature>
<feature type="transmembrane region" description="Helical" evidence="1">
    <location>
        <begin position="221"/>
        <end position="244"/>
    </location>
</feature>
<reference evidence="2 3" key="1">
    <citation type="journal article" date="2018" name="Sci. Rep.">
        <title>Comparative analysis of the Pocillopora damicornis genome highlights role of immune system in coral evolution.</title>
        <authorList>
            <person name="Cunning R."/>
            <person name="Bay R.A."/>
            <person name="Gillette P."/>
            <person name="Baker A.C."/>
            <person name="Traylor-Knowles N."/>
        </authorList>
    </citation>
    <scope>NUCLEOTIDE SEQUENCE [LARGE SCALE GENOMIC DNA]</scope>
    <source>
        <strain evidence="2">RSMAS</strain>
        <tissue evidence="2">Whole animal</tissue>
    </source>
</reference>
<dbReference type="EMBL" id="RCHS01003874">
    <property type="protein sequence ID" value="RMX39110.1"/>
    <property type="molecule type" value="Genomic_DNA"/>
</dbReference>
<feature type="transmembrane region" description="Helical" evidence="1">
    <location>
        <begin position="77"/>
        <end position="103"/>
    </location>
</feature>
<dbReference type="OrthoDB" id="10362068at2759"/>
<protein>
    <submittedName>
        <fullName evidence="2">Uncharacterized protein</fullName>
    </submittedName>
</protein>
<keyword evidence="3" id="KW-1185">Reference proteome</keyword>